<dbReference type="EMBL" id="UYJE01008112">
    <property type="protein sequence ID" value="VDI61176.1"/>
    <property type="molecule type" value="Genomic_DNA"/>
</dbReference>
<accession>A0A8B6GA64</accession>
<dbReference type="Proteomes" id="UP000596742">
    <property type="component" value="Unassembled WGS sequence"/>
</dbReference>
<comment type="caution">
    <text evidence="1">The sequence shown here is derived from an EMBL/GenBank/DDBJ whole genome shotgun (WGS) entry which is preliminary data.</text>
</comment>
<organism evidence="1 2">
    <name type="scientific">Mytilus galloprovincialis</name>
    <name type="common">Mediterranean mussel</name>
    <dbReference type="NCBI Taxonomy" id="29158"/>
    <lineage>
        <taxon>Eukaryota</taxon>
        <taxon>Metazoa</taxon>
        <taxon>Spiralia</taxon>
        <taxon>Lophotrochozoa</taxon>
        <taxon>Mollusca</taxon>
        <taxon>Bivalvia</taxon>
        <taxon>Autobranchia</taxon>
        <taxon>Pteriomorphia</taxon>
        <taxon>Mytilida</taxon>
        <taxon>Mytiloidea</taxon>
        <taxon>Mytilidae</taxon>
        <taxon>Mytilinae</taxon>
        <taxon>Mytilus</taxon>
    </lineage>
</organism>
<keyword evidence="2" id="KW-1185">Reference proteome</keyword>
<proteinExistence type="predicted"/>
<protein>
    <submittedName>
        <fullName evidence="1">Uncharacterized protein</fullName>
    </submittedName>
</protein>
<evidence type="ECO:0000313" key="2">
    <source>
        <dbReference type="Proteomes" id="UP000596742"/>
    </source>
</evidence>
<name>A0A8B6GA64_MYTGA</name>
<sequence>MKQLVLTGVDFGTYPPYGMFINGFSRVSFEGFLQKIDTNIQLYALCSTKTYNQRSISSLANETFFGELSQMEDTRLGCPKAISIPRLMSTITEILHYRSDPSDRSFSITSTRKCVYPVPSLLNDTTENNDTLEESKPSLSDIQQQDGKIKIIQLKDHFFDSVLRKRKKQRQSKRSDISKLHEVTRGCLPVRQYHKCDESKILPTTRLGINLSGPTDAEN</sequence>
<evidence type="ECO:0000313" key="1">
    <source>
        <dbReference type="EMBL" id="VDI61176.1"/>
    </source>
</evidence>
<reference evidence="1" key="1">
    <citation type="submission" date="2018-11" db="EMBL/GenBank/DDBJ databases">
        <authorList>
            <person name="Alioto T."/>
            <person name="Alioto T."/>
        </authorList>
    </citation>
    <scope>NUCLEOTIDE SEQUENCE</scope>
</reference>
<gene>
    <name evidence="1" type="ORF">MGAL_10B027430</name>
</gene>
<dbReference type="OrthoDB" id="6148634at2759"/>
<dbReference type="AlphaFoldDB" id="A0A8B6GA64"/>